<accession>A0AAW7JP78</accession>
<dbReference type="RefSeq" id="WP_289826417.1">
    <property type="nucleotide sequence ID" value="NZ_JAUEIR010000001.1"/>
</dbReference>
<dbReference type="Proteomes" id="UP001168505">
    <property type="component" value="Unassembled WGS sequence"/>
</dbReference>
<dbReference type="EMBL" id="JAUEIR010000001">
    <property type="protein sequence ID" value="MDN0068222.1"/>
    <property type="molecule type" value="Genomic_DNA"/>
</dbReference>
<protein>
    <submittedName>
        <fullName evidence="1">CotH kinase family protein</fullName>
    </submittedName>
</protein>
<keyword evidence="1" id="KW-0808">Transferase</keyword>
<evidence type="ECO:0000313" key="1">
    <source>
        <dbReference type="EMBL" id="MDN0068222.1"/>
    </source>
</evidence>
<reference evidence="1" key="2">
    <citation type="submission" date="2023-08" db="EMBL/GenBank/DDBJ databases">
        <title>Identification and characterization of horizontal gene transfer across gut microbiota members of farm animals based on homology search.</title>
        <authorList>
            <person name="Schwarzerova J."/>
            <person name="Nykrynova M."/>
            <person name="Jureckova K."/>
            <person name="Cejkova D."/>
            <person name="Rychlik I."/>
        </authorList>
    </citation>
    <scope>NUCLEOTIDE SEQUENCE</scope>
    <source>
        <strain evidence="1">15_COKtk</strain>
    </source>
</reference>
<dbReference type="GO" id="GO:0016301">
    <property type="term" value="F:kinase activity"/>
    <property type="evidence" value="ECO:0007669"/>
    <property type="project" value="UniProtKB-KW"/>
</dbReference>
<gene>
    <name evidence="1" type="ORF">QVN40_00715</name>
</gene>
<organism evidence="1 2">
    <name type="scientific">Collinsella ihumii</name>
    <dbReference type="NCBI Taxonomy" id="1720204"/>
    <lineage>
        <taxon>Bacteria</taxon>
        <taxon>Bacillati</taxon>
        <taxon>Actinomycetota</taxon>
        <taxon>Coriobacteriia</taxon>
        <taxon>Coriobacteriales</taxon>
        <taxon>Coriobacteriaceae</taxon>
        <taxon>Collinsella</taxon>
    </lineage>
</organism>
<dbReference type="Pfam" id="PF08757">
    <property type="entry name" value="CotH"/>
    <property type="match status" value="1"/>
</dbReference>
<evidence type="ECO:0000313" key="2">
    <source>
        <dbReference type="Proteomes" id="UP001168505"/>
    </source>
</evidence>
<dbReference type="InterPro" id="IPR014867">
    <property type="entry name" value="Spore_coat_CotH_CotH2/3/7"/>
</dbReference>
<name>A0AAW7JP78_9ACTN</name>
<keyword evidence="1" id="KW-0418">Kinase</keyword>
<sequence>MNKRVLVAFVCITLLIGAGVAQVLIWNVEEAEVIGQRYLQHEQDSSLSDLSEEDQAAASSLSTDPATFATHLPVVSIDTHGQTIPGEKIDMPDDESDEEKVESAGFFLGVSETENPDSPKDYYTVAADGRPTIATTFTLYAQEGQANSLSDQPALQTQAELRYRGHSSRLFDKKGYDITFTEEDRTTNKNLDVLGMGEDEDWILHGPFIDKTLLRNYFVMNVVGQFMPYIPDVRFCELFVNGQYQGVYVLMETVKASPYRTDLTETDNNSEETSYIVRLDWEDTDSSDSIEEFLYTILRIKNAKFEVVYPSPNVLSDEQRQWITDNLTDIEKALYSYDYDTFFYGYWNTLDVDSFIDYVIVSEFTTNLDQGYYSTYFYRDIRGKLSAGPVWDYNNAFDNYLEGSSTEVGFVSINKPIVLMLFKDESFTQGCIDRYRELREGVLSTEYLNSLIDETIEYLGPAIQRNFSVWGYSFDPNQVDDSNRLFPLDRNPASYEEAVEDLRSYMDRRLSWLDDHIENLKQYSHESAVKRYNH</sequence>
<comment type="caution">
    <text evidence="1">The sequence shown here is derived from an EMBL/GenBank/DDBJ whole genome shotgun (WGS) entry which is preliminary data.</text>
</comment>
<reference evidence="1" key="1">
    <citation type="submission" date="2023-06" db="EMBL/GenBank/DDBJ databases">
        <authorList>
            <person name="Zeman M."/>
            <person name="Kubasova T."/>
            <person name="Jahodarova E."/>
            <person name="Nykrynova M."/>
            <person name="Rychlik I."/>
        </authorList>
    </citation>
    <scope>NUCLEOTIDE SEQUENCE</scope>
    <source>
        <strain evidence="1">15_COKtk</strain>
    </source>
</reference>
<proteinExistence type="predicted"/>
<dbReference type="AlphaFoldDB" id="A0AAW7JP78"/>